<evidence type="ECO:0000256" key="1">
    <source>
        <dbReference type="SAM" id="MobiDB-lite"/>
    </source>
</evidence>
<comment type="caution">
    <text evidence="2">The sequence shown here is derived from an EMBL/GenBank/DDBJ whole genome shotgun (WGS) entry which is preliminary data.</text>
</comment>
<feature type="compositionally biased region" description="Low complexity" evidence="1">
    <location>
        <begin position="1"/>
        <end position="25"/>
    </location>
</feature>
<feature type="compositionally biased region" description="Basic residues" evidence="1">
    <location>
        <begin position="29"/>
        <end position="38"/>
    </location>
</feature>
<feature type="region of interest" description="Disordered" evidence="1">
    <location>
        <begin position="198"/>
        <end position="238"/>
    </location>
</feature>
<evidence type="ECO:0000313" key="2">
    <source>
        <dbReference type="EMBL" id="CAI2163809.1"/>
    </source>
</evidence>
<feature type="region of interest" description="Disordered" evidence="1">
    <location>
        <begin position="1"/>
        <end position="39"/>
    </location>
</feature>
<gene>
    <name evidence="2" type="ORF">FWILDA_LOCUS1254</name>
</gene>
<sequence length="587" mass="65444">MAPKKNTTTITNESTTENVSFTQTPPTVPRKRRTRSITRKTAQEQLTAVKPTPEVSAPEVPTPVAIERSRNRSITKNDAVHITFVDMELSTTVDTGKGKFKRRKTTKGTEVKQKTPDAINKITGQSISSITEEAREIKFIRNNDDVSETSGTIEPQPDQSIYNIITTERIIDAEQSLPASAINQSTYQPVIKTITPTATTGRSKGRKTARNTDTEYKPPDAIEPPVDHPITSSGKNKGKKAVVRSAISIFTDQPTPIKVATKKIRSIKPAIEQTGKVLKSLRSRKPARNVNQATTFDEQSIAVSSTTQEIYAGDKERDVVADQTITAAVRENPVITNHQAAANTSTFKIYTRGKYIADQTITEIIGAAFLDDIRENTVITNFDQSFASTSRIDSREKNVADQTITADTQKNTVITNTAKVTSTPRLTRKFSQPIRARSARLAVKAEIKEREERERLARVELMQQEQPEQPSEEAHTVKRKGEKGVATVATGSLDEMLVNKRTRHEPERNITPAQDDDIEQANIKYSRGRSKFEREVPTTNQQTGNEFSNARHNMRCVPPLVADPTPRNISPYHWYLAQSSWQNNSKI</sequence>
<protein>
    <submittedName>
        <fullName evidence="2">245_t:CDS:1</fullName>
    </submittedName>
</protein>
<name>A0A9W4SCF9_9GLOM</name>
<dbReference type="OrthoDB" id="10410419at2759"/>
<dbReference type="AlphaFoldDB" id="A0A9W4SCF9"/>
<evidence type="ECO:0000313" key="3">
    <source>
        <dbReference type="Proteomes" id="UP001153678"/>
    </source>
</evidence>
<reference evidence="2" key="1">
    <citation type="submission" date="2022-08" db="EMBL/GenBank/DDBJ databases">
        <authorList>
            <person name="Kallberg Y."/>
            <person name="Tangrot J."/>
            <person name="Rosling A."/>
        </authorList>
    </citation>
    <scope>NUCLEOTIDE SEQUENCE</scope>
    <source>
        <strain evidence="2">Wild A</strain>
    </source>
</reference>
<dbReference type="Proteomes" id="UP001153678">
    <property type="component" value="Unassembled WGS sequence"/>
</dbReference>
<accession>A0A9W4SCF9</accession>
<feature type="compositionally biased region" description="Basic and acidic residues" evidence="1">
    <location>
        <begin position="210"/>
        <end position="220"/>
    </location>
</feature>
<organism evidence="2 3">
    <name type="scientific">Funneliformis geosporum</name>
    <dbReference type="NCBI Taxonomy" id="1117311"/>
    <lineage>
        <taxon>Eukaryota</taxon>
        <taxon>Fungi</taxon>
        <taxon>Fungi incertae sedis</taxon>
        <taxon>Mucoromycota</taxon>
        <taxon>Glomeromycotina</taxon>
        <taxon>Glomeromycetes</taxon>
        <taxon>Glomerales</taxon>
        <taxon>Glomeraceae</taxon>
        <taxon>Funneliformis</taxon>
    </lineage>
</organism>
<keyword evidence="3" id="KW-1185">Reference proteome</keyword>
<proteinExistence type="predicted"/>
<feature type="region of interest" description="Disordered" evidence="1">
    <location>
        <begin position="463"/>
        <end position="483"/>
    </location>
</feature>
<dbReference type="EMBL" id="CAMKVN010000113">
    <property type="protein sequence ID" value="CAI2163809.1"/>
    <property type="molecule type" value="Genomic_DNA"/>
</dbReference>